<accession>A0A0A8ZRU9</accession>
<name>A0A0A8ZRU9_ARUDO</name>
<evidence type="ECO:0000256" key="1">
    <source>
        <dbReference type="SAM" id="Phobius"/>
    </source>
</evidence>
<reference evidence="2" key="2">
    <citation type="journal article" date="2015" name="Data Brief">
        <title>Shoot transcriptome of the giant reed, Arundo donax.</title>
        <authorList>
            <person name="Barrero R.A."/>
            <person name="Guerrero F.D."/>
            <person name="Moolhuijzen P."/>
            <person name="Goolsby J.A."/>
            <person name="Tidwell J."/>
            <person name="Bellgard S.E."/>
            <person name="Bellgard M.I."/>
        </authorList>
    </citation>
    <scope>NUCLEOTIDE SEQUENCE</scope>
    <source>
        <tissue evidence="2">Shoot tissue taken approximately 20 cm above the soil surface</tissue>
    </source>
</reference>
<protein>
    <submittedName>
        <fullName evidence="2">Uncharacterized protein</fullName>
    </submittedName>
</protein>
<keyword evidence="1" id="KW-1133">Transmembrane helix</keyword>
<keyword evidence="1" id="KW-0472">Membrane</keyword>
<dbReference type="EMBL" id="GBRH01260343">
    <property type="protein sequence ID" value="JAD37552.1"/>
    <property type="molecule type" value="Transcribed_RNA"/>
</dbReference>
<dbReference type="AlphaFoldDB" id="A0A0A8ZRU9"/>
<evidence type="ECO:0000313" key="2">
    <source>
        <dbReference type="EMBL" id="JAD37552.1"/>
    </source>
</evidence>
<reference evidence="2" key="1">
    <citation type="submission" date="2014-09" db="EMBL/GenBank/DDBJ databases">
        <authorList>
            <person name="Magalhaes I.L.F."/>
            <person name="Oliveira U."/>
            <person name="Santos F.R."/>
            <person name="Vidigal T.H.D.A."/>
            <person name="Brescovit A.D."/>
            <person name="Santos A.J."/>
        </authorList>
    </citation>
    <scope>NUCLEOTIDE SEQUENCE</scope>
    <source>
        <tissue evidence="2">Shoot tissue taken approximately 20 cm above the soil surface</tissue>
    </source>
</reference>
<proteinExistence type="predicted"/>
<sequence length="87" mass="10005">MVASSPLYMINGANRLLFWILVELLCFVKFSILMLKHLCKSEGESRASWRIELIDLLGTFDSTLESAIVLCMFSKIRQQQSCRFVDV</sequence>
<feature type="transmembrane region" description="Helical" evidence="1">
    <location>
        <begin position="16"/>
        <end position="35"/>
    </location>
</feature>
<organism evidence="2">
    <name type="scientific">Arundo donax</name>
    <name type="common">Giant reed</name>
    <name type="synonym">Donax arundinaceus</name>
    <dbReference type="NCBI Taxonomy" id="35708"/>
    <lineage>
        <taxon>Eukaryota</taxon>
        <taxon>Viridiplantae</taxon>
        <taxon>Streptophyta</taxon>
        <taxon>Embryophyta</taxon>
        <taxon>Tracheophyta</taxon>
        <taxon>Spermatophyta</taxon>
        <taxon>Magnoliopsida</taxon>
        <taxon>Liliopsida</taxon>
        <taxon>Poales</taxon>
        <taxon>Poaceae</taxon>
        <taxon>PACMAD clade</taxon>
        <taxon>Arundinoideae</taxon>
        <taxon>Arundineae</taxon>
        <taxon>Arundo</taxon>
    </lineage>
</organism>
<keyword evidence="1" id="KW-0812">Transmembrane</keyword>